<dbReference type="Pfam" id="PF09838">
    <property type="entry name" value="DUF2065"/>
    <property type="match status" value="1"/>
</dbReference>
<organism evidence="2 3">
    <name type="scientific">candidate division CSSED10-310 bacterium</name>
    <dbReference type="NCBI Taxonomy" id="2855610"/>
    <lineage>
        <taxon>Bacteria</taxon>
        <taxon>Bacteria division CSSED10-310</taxon>
    </lineage>
</organism>
<keyword evidence="1" id="KW-0812">Transmembrane</keyword>
<protein>
    <submittedName>
        <fullName evidence="2">DUF2065 domain-containing protein</fullName>
    </submittedName>
</protein>
<keyword evidence="1" id="KW-1133">Transmembrane helix</keyword>
<reference evidence="2 3" key="1">
    <citation type="submission" date="2024-09" db="EMBL/GenBank/DDBJ databases">
        <title>Laminarin stimulates single cell rates of sulfate reduction while oxygen inhibits transcriptomic activity in coastal marine sediment.</title>
        <authorList>
            <person name="Lindsay M."/>
            <person name="Orcutt B."/>
            <person name="Emerson D."/>
            <person name="Stepanauskas R."/>
            <person name="D'Angelo T."/>
        </authorList>
    </citation>
    <scope>NUCLEOTIDE SEQUENCE [LARGE SCALE GENOMIC DNA]</scope>
    <source>
        <strain evidence="2">SAG AM-311-K15</strain>
    </source>
</reference>
<dbReference type="Proteomes" id="UP001594351">
    <property type="component" value="Unassembled WGS sequence"/>
</dbReference>
<comment type="caution">
    <text evidence="2">The sequence shown here is derived from an EMBL/GenBank/DDBJ whole genome shotgun (WGS) entry which is preliminary data.</text>
</comment>
<evidence type="ECO:0000256" key="1">
    <source>
        <dbReference type="SAM" id="Phobius"/>
    </source>
</evidence>
<evidence type="ECO:0000313" key="3">
    <source>
        <dbReference type="Proteomes" id="UP001594351"/>
    </source>
</evidence>
<evidence type="ECO:0000313" key="2">
    <source>
        <dbReference type="EMBL" id="MFC1849712.1"/>
    </source>
</evidence>
<name>A0ABV6YU34_UNCC1</name>
<proteinExistence type="predicted"/>
<feature type="transmembrane region" description="Helical" evidence="1">
    <location>
        <begin position="45"/>
        <end position="64"/>
    </location>
</feature>
<keyword evidence="1" id="KW-0472">Membrane</keyword>
<keyword evidence="3" id="KW-1185">Reference proteome</keyword>
<sequence>MDLVFFLYVVGMVLIIEGIPYFGFPLFMQELLKKIPEFSTSQLRLYGIILMISGLGVIVLTHILDK</sequence>
<dbReference type="EMBL" id="JBHPBY010000055">
    <property type="protein sequence ID" value="MFC1849712.1"/>
    <property type="molecule type" value="Genomic_DNA"/>
</dbReference>
<feature type="transmembrane region" description="Helical" evidence="1">
    <location>
        <begin position="6"/>
        <end position="24"/>
    </location>
</feature>
<dbReference type="InterPro" id="IPR019201">
    <property type="entry name" value="DUF2065"/>
</dbReference>
<accession>A0ABV6YU34</accession>
<gene>
    <name evidence="2" type="ORF">ACFL27_05830</name>
</gene>